<dbReference type="Pfam" id="PF13855">
    <property type="entry name" value="LRR_8"/>
    <property type="match status" value="1"/>
</dbReference>
<dbReference type="GO" id="GO:0098887">
    <property type="term" value="P:neurotransmitter receptor transport, endosome to postsynaptic membrane"/>
    <property type="evidence" value="ECO:0007669"/>
    <property type="project" value="TreeGrafter"/>
</dbReference>
<reference evidence="4 5" key="1">
    <citation type="submission" date="2019-06" db="EMBL/GenBank/DDBJ databases">
        <title>Draft genomes of female and male turbot (Scophthalmus maximus).</title>
        <authorList>
            <person name="Xu H."/>
            <person name="Xu X.-W."/>
            <person name="Shao C."/>
            <person name="Chen S."/>
        </authorList>
    </citation>
    <scope>NUCLEOTIDE SEQUENCE [LARGE SCALE GENOMIC DNA]</scope>
    <source>
        <strain evidence="4">Ysfricsl-2016a</strain>
        <tissue evidence="4">Blood</tissue>
    </source>
</reference>
<dbReference type="EMBL" id="VEVO01000005">
    <property type="protein sequence ID" value="KAF0041831.1"/>
    <property type="molecule type" value="Genomic_DNA"/>
</dbReference>
<dbReference type="GO" id="GO:0016323">
    <property type="term" value="C:basolateral plasma membrane"/>
    <property type="evidence" value="ECO:0007669"/>
    <property type="project" value="TreeGrafter"/>
</dbReference>
<name>A0A6A4TG39_SCOMX</name>
<dbReference type="SUPFAM" id="SSF52075">
    <property type="entry name" value="Outer arm dynein light chain 1"/>
    <property type="match status" value="1"/>
</dbReference>
<keyword evidence="2" id="KW-0677">Repeat</keyword>
<organism evidence="4 5">
    <name type="scientific">Scophthalmus maximus</name>
    <name type="common">Turbot</name>
    <name type="synonym">Psetta maxima</name>
    <dbReference type="NCBI Taxonomy" id="52904"/>
    <lineage>
        <taxon>Eukaryota</taxon>
        <taxon>Metazoa</taxon>
        <taxon>Chordata</taxon>
        <taxon>Craniata</taxon>
        <taxon>Vertebrata</taxon>
        <taxon>Euteleostomi</taxon>
        <taxon>Actinopterygii</taxon>
        <taxon>Neopterygii</taxon>
        <taxon>Teleostei</taxon>
        <taxon>Neoteleostei</taxon>
        <taxon>Acanthomorphata</taxon>
        <taxon>Carangaria</taxon>
        <taxon>Pleuronectiformes</taxon>
        <taxon>Pleuronectoidei</taxon>
        <taxon>Scophthalmidae</taxon>
        <taxon>Scophthalmus</taxon>
    </lineage>
</organism>
<dbReference type="Gene3D" id="3.80.10.10">
    <property type="entry name" value="Ribonuclease Inhibitor"/>
    <property type="match status" value="1"/>
</dbReference>
<feature type="compositionally biased region" description="Basic and acidic residues" evidence="3">
    <location>
        <begin position="285"/>
        <end position="294"/>
    </location>
</feature>
<sequence>MLADDRGGSVCYVCCVAVALVRSPSKVAKQQQQKKTTLRMRTDRLVCLSLLEELDCSCNELESLPPTIGYLHSLRTFAADENFLAELPRECNVACVRAFQIGNCKNVTVMSLRSNKLEFLPDEIGQMTKLRVLNLSDNRLKNLPFTFTKLKDLAALWLSDNQDVVLSEIMCRCFRVFLNVHVLYYQSDSDSFNPTLWEEQRQQRMTVAFDFEDKKEEEDNSGKVKVEINLKRYPTPYPEDLKNMVKSVQSLVGKSAHAGHGHQHQHQHQHQLSTGTATSAGTNMEHTHLSKEPYEPPWPLPPKEVTDREMQDFSQSQLMDQGSMHNSGIDIPKRKDKEDLTESSEDSMGGSPNDIRISDMRPTLVEPPMYKPKVVLLGKDKKGEAPFTEAETIKAHAACPAEASGVEANGELSSVSHCQIFREFSLVFSLDS</sequence>
<comment type="caution">
    <text evidence="4">The sequence shown here is derived from an EMBL/GenBank/DDBJ whole genome shotgun (WGS) entry which is preliminary data.</text>
</comment>
<dbReference type="GO" id="GO:0005912">
    <property type="term" value="C:adherens junction"/>
    <property type="evidence" value="ECO:0007669"/>
    <property type="project" value="TreeGrafter"/>
</dbReference>
<dbReference type="PANTHER" id="PTHR23119">
    <property type="entry name" value="DISCS LARGE"/>
    <property type="match status" value="1"/>
</dbReference>
<evidence type="ECO:0000256" key="2">
    <source>
        <dbReference type="ARBA" id="ARBA00022737"/>
    </source>
</evidence>
<feature type="compositionally biased region" description="Basic and acidic residues" evidence="3">
    <location>
        <begin position="331"/>
        <end position="340"/>
    </location>
</feature>
<evidence type="ECO:0000313" key="5">
    <source>
        <dbReference type="Proteomes" id="UP000438429"/>
    </source>
</evidence>
<dbReference type="GO" id="GO:0014069">
    <property type="term" value="C:postsynaptic density"/>
    <property type="evidence" value="ECO:0007669"/>
    <property type="project" value="TreeGrafter"/>
</dbReference>
<dbReference type="GO" id="GO:0098609">
    <property type="term" value="P:cell-cell adhesion"/>
    <property type="evidence" value="ECO:0007669"/>
    <property type="project" value="TreeGrafter"/>
</dbReference>
<dbReference type="SMART" id="SM00369">
    <property type="entry name" value="LRR_TYP"/>
    <property type="match status" value="2"/>
</dbReference>
<feature type="compositionally biased region" description="Polar residues" evidence="3">
    <location>
        <begin position="272"/>
        <end position="284"/>
    </location>
</feature>
<feature type="compositionally biased region" description="Polar residues" evidence="3">
    <location>
        <begin position="312"/>
        <end position="326"/>
    </location>
</feature>
<accession>A0A6A4TG39</accession>
<dbReference type="GO" id="GO:0045197">
    <property type="term" value="P:establishment or maintenance of epithelial cell apical/basal polarity"/>
    <property type="evidence" value="ECO:0007669"/>
    <property type="project" value="TreeGrafter"/>
</dbReference>
<dbReference type="PROSITE" id="PS51450">
    <property type="entry name" value="LRR"/>
    <property type="match status" value="1"/>
</dbReference>
<dbReference type="GO" id="GO:0098968">
    <property type="term" value="P:neurotransmitter receptor transport postsynaptic membrane to endosome"/>
    <property type="evidence" value="ECO:0007669"/>
    <property type="project" value="TreeGrafter"/>
</dbReference>
<evidence type="ECO:0000256" key="3">
    <source>
        <dbReference type="SAM" id="MobiDB-lite"/>
    </source>
</evidence>
<evidence type="ECO:0000313" key="4">
    <source>
        <dbReference type="EMBL" id="KAF0041831.1"/>
    </source>
</evidence>
<dbReference type="GO" id="GO:0043113">
    <property type="term" value="P:receptor clustering"/>
    <property type="evidence" value="ECO:0007669"/>
    <property type="project" value="TreeGrafter"/>
</dbReference>
<dbReference type="InterPro" id="IPR050614">
    <property type="entry name" value="Synaptic_Scaffolding_LAP-MAGUK"/>
</dbReference>
<dbReference type="Proteomes" id="UP000438429">
    <property type="component" value="Unassembled WGS sequence"/>
</dbReference>
<dbReference type="InterPro" id="IPR003591">
    <property type="entry name" value="Leu-rich_rpt_typical-subtyp"/>
</dbReference>
<feature type="compositionally biased region" description="Basic residues" evidence="3">
    <location>
        <begin position="257"/>
        <end position="269"/>
    </location>
</feature>
<dbReference type="InterPro" id="IPR001611">
    <property type="entry name" value="Leu-rich_rpt"/>
</dbReference>
<dbReference type="PANTHER" id="PTHR23119:SF48">
    <property type="entry name" value="LEUCINE-RICH REPEAT-CONTAINING PROTEIN 7"/>
    <property type="match status" value="1"/>
</dbReference>
<dbReference type="GO" id="GO:0045211">
    <property type="term" value="C:postsynaptic membrane"/>
    <property type="evidence" value="ECO:0007669"/>
    <property type="project" value="TreeGrafter"/>
</dbReference>
<feature type="region of interest" description="Disordered" evidence="3">
    <location>
        <begin position="254"/>
        <end position="359"/>
    </location>
</feature>
<dbReference type="AlphaFoldDB" id="A0A6A4TG39"/>
<keyword evidence="1" id="KW-0433">Leucine-rich repeat</keyword>
<evidence type="ECO:0000256" key="1">
    <source>
        <dbReference type="ARBA" id="ARBA00022614"/>
    </source>
</evidence>
<proteinExistence type="predicted"/>
<evidence type="ECO:0008006" key="6">
    <source>
        <dbReference type="Google" id="ProtNLM"/>
    </source>
</evidence>
<dbReference type="GO" id="GO:0019901">
    <property type="term" value="F:protein kinase binding"/>
    <property type="evidence" value="ECO:0007669"/>
    <property type="project" value="TreeGrafter"/>
</dbReference>
<dbReference type="InterPro" id="IPR032675">
    <property type="entry name" value="LRR_dom_sf"/>
</dbReference>
<protein>
    <recommendedName>
        <fullName evidence="6">Leucine-rich repeat-containing protein 7</fullName>
    </recommendedName>
</protein>
<gene>
    <name evidence="4" type="ORF">F2P81_005363</name>
</gene>
<dbReference type="Pfam" id="PF00560">
    <property type="entry name" value="LRR_1"/>
    <property type="match status" value="1"/>
</dbReference>